<dbReference type="SUPFAM" id="SSF56112">
    <property type="entry name" value="Protein kinase-like (PK-like)"/>
    <property type="match status" value="1"/>
</dbReference>
<dbReference type="PROSITE" id="PS50011">
    <property type="entry name" value="PROTEIN_KINASE_DOM"/>
    <property type="match status" value="1"/>
</dbReference>
<evidence type="ECO:0000313" key="20">
    <source>
        <dbReference type="Proteomes" id="UP001162131"/>
    </source>
</evidence>
<sequence length="486" mass="55471">MGCSVNTRMKRPQTTDLPRISQVGEIKVKPEIFVQENQHRFAEVYRLGESLGSGGFGEVRICFHRENGNKRAVKIMRKDLMKNDRKRDDLEKEISILKSMDHPNIVRLYEFFEDTKRLYIVMEYCSGGELFDEIIKRKNFQEIHAAQIMYQLLSAVAYLHNHSVIHRDLKPENILLEDTNDCLNIKLIDFGTAIMSSNKVKDAMGTAYYIAPEVLSGTYNEKCDMWSCGVILYILLSGKPPFDGRDDTEIVNKIRIGKFSMEDEPWTRISNEAKNLINGLLCKSDSRLSAAQCLQHPWITSKARRALATEEIIQEVMRNLTAFHTSNKLRDAVNTFVTSQCLSIQDTRLLREVFRSMDKNGDGKLSREELMEQYVRSIGAADAEIEVNRIMAEVDTDNNGYIDYTEFLKATLDMRKLLSSDNLKAAFRMFDRDGSGSISAAELKKVLEGGLASDDKVWNDLIVQVDQNGDGEIDLQEFQDIILSKL</sequence>
<dbReference type="FunFam" id="3.30.200.20:FF:000315">
    <property type="entry name" value="Calcium-dependent protein kinase 3"/>
    <property type="match status" value="1"/>
</dbReference>
<dbReference type="CDD" id="cd00051">
    <property type="entry name" value="EFh"/>
    <property type="match status" value="2"/>
</dbReference>
<feature type="domain" description="EF-hand" evidence="18">
    <location>
        <begin position="382"/>
        <end position="417"/>
    </location>
</feature>
<accession>A0AAU9IKX3</accession>
<keyword evidence="7" id="KW-0677">Repeat</keyword>
<dbReference type="InterPro" id="IPR050205">
    <property type="entry name" value="CDPK_Ser/Thr_kinases"/>
</dbReference>
<evidence type="ECO:0000313" key="19">
    <source>
        <dbReference type="EMBL" id="CAG9315137.1"/>
    </source>
</evidence>
<feature type="binding site" evidence="15">
    <location>
        <position position="74"/>
    </location>
    <ligand>
        <name>ATP</name>
        <dbReference type="ChEBI" id="CHEBI:30616"/>
    </ligand>
</feature>
<comment type="subunit">
    <text evidence="2">Monomer.</text>
</comment>
<dbReference type="GO" id="GO:0004674">
    <property type="term" value="F:protein serine/threonine kinase activity"/>
    <property type="evidence" value="ECO:0007669"/>
    <property type="project" value="UniProtKB-KW"/>
</dbReference>
<dbReference type="PROSITE" id="PS00018">
    <property type="entry name" value="EF_HAND_1"/>
    <property type="match status" value="4"/>
</dbReference>
<dbReference type="EMBL" id="CAJZBQ010000013">
    <property type="protein sequence ID" value="CAG9315137.1"/>
    <property type="molecule type" value="Genomic_DNA"/>
</dbReference>
<dbReference type="CDD" id="cd05117">
    <property type="entry name" value="STKc_CAMK"/>
    <property type="match status" value="1"/>
</dbReference>
<dbReference type="PROSITE" id="PS50222">
    <property type="entry name" value="EF_HAND_2"/>
    <property type="match status" value="4"/>
</dbReference>
<dbReference type="InterPro" id="IPR011009">
    <property type="entry name" value="Kinase-like_dom_sf"/>
</dbReference>
<dbReference type="AlphaFoldDB" id="A0AAU9IKX3"/>
<comment type="catalytic activity">
    <reaction evidence="14">
        <text>L-seryl-[protein] + ATP = O-phospho-L-seryl-[protein] + ADP + H(+)</text>
        <dbReference type="Rhea" id="RHEA:17989"/>
        <dbReference type="Rhea" id="RHEA-COMP:9863"/>
        <dbReference type="Rhea" id="RHEA-COMP:11604"/>
        <dbReference type="ChEBI" id="CHEBI:15378"/>
        <dbReference type="ChEBI" id="CHEBI:29999"/>
        <dbReference type="ChEBI" id="CHEBI:30616"/>
        <dbReference type="ChEBI" id="CHEBI:83421"/>
        <dbReference type="ChEBI" id="CHEBI:456216"/>
        <dbReference type="EC" id="2.7.11.1"/>
    </reaction>
</comment>
<evidence type="ECO:0000256" key="1">
    <source>
        <dbReference type="ARBA" id="ARBA00001946"/>
    </source>
</evidence>
<evidence type="ECO:0000256" key="15">
    <source>
        <dbReference type="PROSITE-ProRule" id="PRU10141"/>
    </source>
</evidence>
<dbReference type="InterPro" id="IPR008271">
    <property type="entry name" value="Ser/Thr_kinase_AS"/>
</dbReference>
<comment type="catalytic activity">
    <reaction evidence="13">
        <text>L-threonyl-[protein] + ATP = O-phospho-L-threonyl-[protein] + ADP + H(+)</text>
        <dbReference type="Rhea" id="RHEA:46608"/>
        <dbReference type="Rhea" id="RHEA-COMP:11060"/>
        <dbReference type="Rhea" id="RHEA-COMP:11605"/>
        <dbReference type="ChEBI" id="CHEBI:15378"/>
        <dbReference type="ChEBI" id="CHEBI:30013"/>
        <dbReference type="ChEBI" id="CHEBI:30616"/>
        <dbReference type="ChEBI" id="CHEBI:61977"/>
        <dbReference type="ChEBI" id="CHEBI:456216"/>
        <dbReference type="EC" id="2.7.11.1"/>
    </reaction>
</comment>
<keyword evidence="8 15" id="KW-0547">Nucleotide-binding</keyword>
<evidence type="ECO:0000259" key="17">
    <source>
        <dbReference type="PROSITE" id="PS50011"/>
    </source>
</evidence>
<keyword evidence="5" id="KW-0808">Transferase</keyword>
<dbReference type="PROSITE" id="PS00107">
    <property type="entry name" value="PROTEIN_KINASE_ATP"/>
    <property type="match status" value="1"/>
</dbReference>
<dbReference type="Gene3D" id="1.10.510.10">
    <property type="entry name" value="Transferase(Phosphotransferase) domain 1"/>
    <property type="match status" value="1"/>
</dbReference>
<dbReference type="GO" id="GO:0005524">
    <property type="term" value="F:ATP binding"/>
    <property type="evidence" value="ECO:0007669"/>
    <property type="project" value="UniProtKB-UniRule"/>
</dbReference>
<dbReference type="InterPro" id="IPR011992">
    <property type="entry name" value="EF-hand-dom_pair"/>
</dbReference>
<evidence type="ECO:0000256" key="16">
    <source>
        <dbReference type="RuleBase" id="RU000304"/>
    </source>
</evidence>
<dbReference type="SMART" id="SM00054">
    <property type="entry name" value="EFh"/>
    <property type="match status" value="4"/>
</dbReference>
<evidence type="ECO:0000256" key="8">
    <source>
        <dbReference type="ARBA" id="ARBA00022741"/>
    </source>
</evidence>
<keyword evidence="6" id="KW-0479">Metal-binding</keyword>
<evidence type="ECO:0000256" key="4">
    <source>
        <dbReference type="ARBA" id="ARBA00022527"/>
    </source>
</evidence>
<dbReference type="PROSITE" id="PS00108">
    <property type="entry name" value="PROTEIN_KINASE_ST"/>
    <property type="match status" value="1"/>
</dbReference>
<dbReference type="GO" id="GO:0005509">
    <property type="term" value="F:calcium ion binding"/>
    <property type="evidence" value="ECO:0007669"/>
    <property type="project" value="InterPro"/>
</dbReference>
<dbReference type="Gene3D" id="1.10.238.10">
    <property type="entry name" value="EF-hand"/>
    <property type="match status" value="2"/>
</dbReference>
<feature type="domain" description="EF-hand" evidence="18">
    <location>
        <begin position="418"/>
        <end position="453"/>
    </location>
</feature>
<dbReference type="PANTHER" id="PTHR24349">
    <property type="entry name" value="SERINE/THREONINE-PROTEIN KINASE"/>
    <property type="match status" value="1"/>
</dbReference>
<keyword evidence="20" id="KW-1185">Reference proteome</keyword>
<dbReference type="Gene3D" id="3.30.200.20">
    <property type="entry name" value="Phosphorylase Kinase, domain 1"/>
    <property type="match status" value="1"/>
</dbReference>
<dbReference type="SUPFAM" id="SSF47473">
    <property type="entry name" value="EF-hand"/>
    <property type="match status" value="1"/>
</dbReference>
<dbReference type="Pfam" id="PF00069">
    <property type="entry name" value="Pkinase"/>
    <property type="match status" value="1"/>
</dbReference>
<proteinExistence type="inferred from homology"/>
<organism evidence="19 20">
    <name type="scientific">Blepharisma stoltei</name>
    <dbReference type="NCBI Taxonomy" id="1481888"/>
    <lineage>
        <taxon>Eukaryota</taxon>
        <taxon>Sar</taxon>
        <taxon>Alveolata</taxon>
        <taxon>Ciliophora</taxon>
        <taxon>Postciliodesmatophora</taxon>
        <taxon>Heterotrichea</taxon>
        <taxon>Heterotrichida</taxon>
        <taxon>Blepharismidae</taxon>
        <taxon>Blepharisma</taxon>
    </lineage>
</organism>
<comment type="cofactor">
    <cofactor evidence="1">
        <name>Mg(2+)</name>
        <dbReference type="ChEBI" id="CHEBI:18420"/>
    </cofactor>
</comment>
<evidence type="ECO:0000256" key="5">
    <source>
        <dbReference type="ARBA" id="ARBA00022679"/>
    </source>
</evidence>
<dbReference type="EC" id="2.7.11.1" evidence="3"/>
<evidence type="ECO:0000256" key="11">
    <source>
        <dbReference type="ARBA" id="ARBA00022840"/>
    </source>
</evidence>
<dbReference type="InterPro" id="IPR018247">
    <property type="entry name" value="EF_Hand_1_Ca_BS"/>
</dbReference>
<comment type="caution">
    <text evidence="19">The sequence shown here is derived from an EMBL/GenBank/DDBJ whole genome shotgun (WGS) entry which is preliminary data.</text>
</comment>
<dbReference type="InterPro" id="IPR017441">
    <property type="entry name" value="Protein_kinase_ATP_BS"/>
</dbReference>
<feature type="domain" description="EF-hand" evidence="18">
    <location>
        <begin position="345"/>
        <end position="380"/>
    </location>
</feature>
<keyword evidence="10" id="KW-0106">Calcium</keyword>
<evidence type="ECO:0000256" key="7">
    <source>
        <dbReference type="ARBA" id="ARBA00022737"/>
    </source>
</evidence>
<feature type="domain" description="Protein kinase" evidence="17">
    <location>
        <begin position="45"/>
        <end position="299"/>
    </location>
</feature>
<dbReference type="FunFam" id="1.10.238.10:FF:000003">
    <property type="entry name" value="Calmodulin A"/>
    <property type="match status" value="1"/>
</dbReference>
<comment type="similarity">
    <text evidence="12">Belongs to the protein kinase superfamily. Ser/Thr protein kinase family. CDPK subfamily.</text>
</comment>
<evidence type="ECO:0000256" key="12">
    <source>
        <dbReference type="ARBA" id="ARBA00024334"/>
    </source>
</evidence>
<feature type="domain" description="EF-hand" evidence="18">
    <location>
        <begin position="454"/>
        <end position="486"/>
    </location>
</feature>
<protein>
    <recommendedName>
        <fullName evidence="3">non-specific serine/threonine protein kinase</fullName>
        <ecNumber evidence="3">2.7.11.1</ecNumber>
    </recommendedName>
</protein>
<reference evidence="19" key="1">
    <citation type="submission" date="2021-09" db="EMBL/GenBank/DDBJ databases">
        <authorList>
            <consortium name="AG Swart"/>
            <person name="Singh M."/>
            <person name="Singh A."/>
            <person name="Seah K."/>
            <person name="Emmerich C."/>
        </authorList>
    </citation>
    <scope>NUCLEOTIDE SEQUENCE</scope>
    <source>
        <strain evidence="19">ATCC30299</strain>
    </source>
</reference>
<dbReference type="Proteomes" id="UP001162131">
    <property type="component" value="Unassembled WGS sequence"/>
</dbReference>
<name>A0AAU9IKX3_9CILI</name>
<dbReference type="InterPro" id="IPR002048">
    <property type="entry name" value="EF_hand_dom"/>
</dbReference>
<evidence type="ECO:0000256" key="14">
    <source>
        <dbReference type="ARBA" id="ARBA00048679"/>
    </source>
</evidence>
<dbReference type="Pfam" id="PF13499">
    <property type="entry name" value="EF-hand_7"/>
    <property type="match status" value="2"/>
</dbReference>
<gene>
    <name evidence="19" type="ORF">BSTOLATCC_MIC12911</name>
</gene>
<dbReference type="SMART" id="SM00220">
    <property type="entry name" value="S_TKc"/>
    <property type="match status" value="1"/>
</dbReference>
<keyword evidence="11 15" id="KW-0067">ATP-binding</keyword>
<evidence type="ECO:0000256" key="13">
    <source>
        <dbReference type="ARBA" id="ARBA00047899"/>
    </source>
</evidence>
<evidence type="ECO:0000256" key="6">
    <source>
        <dbReference type="ARBA" id="ARBA00022723"/>
    </source>
</evidence>
<evidence type="ECO:0000259" key="18">
    <source>
        <dbReference type="PROSITE" id="PS50222"/>
    </source>
</evidence>
<evidence type="ECO:0000256" key="9">
    <source>
        <dbReference type="ARBA" id="ARBA00022777"/>
    </source>
</evidence>
<keyword evidence="9" id="KW-0418">Kinase</keyword>
<evidence type="ECO:0000256" key="3">
    <source>
        <dbReference type="ARBA" id="ARBA00012513"/>
    </source>
</evidence>
<evidence type="ECO:0000256" key="2">
    <source>
        <dbReference type="ARBA" id="ARBA00011245"/>
    </source>
</evidence>
<dbReference type="FunFam" id="1.10.510.10:FF:000571">
    <property type="entry name" value="Maternal embryonic leucine zipper kinase"/>
    <property type="match status" value="1"/>
</dbReference>
<keyword evidence="4 16" id="KW-0723">Serine/threonine-protein kinase</keyword>
<dbReference type="InterPro" id="IPR000719">
    <property type="entry name" value="Prot_kinase_dom"/>
</dbReference>
<evidence type="ECO:0000256" key="10">
    <source>
        <dbReference type="ARBA" id="ARBA00022837"/>
    </source>
</evidence>